<keyword evidence="4" id="KW-1003">Cell membrane</keyword>
<dbReference type="PANTHER" id="PTHR36838">
    <property type="entry name" value="AUXIN EFFLUX CARRIER FAMILY PROTEIN"/>
    <property type="match status" value="1"/>
</dbReference>
<keyword evidence="3" id="KW-0813">Transport</keyword>
<evidence type="ECO:0000256" key="6">
    <source>
        <dbReference type="ARBA" id="ARBA00022989"/>
    </source>
</evidence>
<evidence type="ECO:0000313" key="9">
    <source>
        <dbReference type="EMBL" id="MFD1201115.1"/>
    </source>
</evidence>
<keyword evidence="7 8" id="KW-0472">Membrane</keyword>
<keyword evidence="10" id="KW-1185">Reference proteome</keyword>
<evidence type="ECO:0000256" key="8">
    <source>
        <dbReference type="SAM" id="Phobius"/>
    </source>
</evidence>
<protein>
    <submittedName>
        <fullName evidence="9">AEC family transporter</fullName>
    </submittedName>
</protein>
<dbReference type="InterPro" id="IPR004776">
    <property type="entry name" value="Mem_transp_PIN-like"/>
</dbReference>
<accession>A0ABW3TK97</accession>
<feature type="transmembrane region" description="Helical" evidence="8">
    <location>
        <begin position="165"/>
        <end position="186"/>
    </location>
</feature>
<evidence type="ECO:0000256" key="5">
    <source>
        <dbReference type="ARBA" id="ARBA00022692"/>
    </source>
</evidence>
<feature type="transmembrane region" description="Helical" evidence="8">
    <location>
        <begin position="60"/>
        <end position="83"/>
    </location>
</feature>
<evidence type="ECO:0000256" key="1">
    <source>
        <dbReference type="ARBA" id="ARBA00004651"/>
    </source>
</evidence>
<sequence length="306" mass="31685">MLLSALTGFVVVGFAILVGWILGKTGVLDASARGVLAKLVFWVLSPALLFVVLSQAQVEMLFSSLLPVSAIAALVVIGGYALVAKLVWRRSAAETLIGALSAGQVNANNIGIPLSLYILGSAAYPAPVVLFQLLVLTPVSLSILEASVGGRFRLSVIWRALANPIIIGSALGTVVSVTGVTLPTIVFAPIELIANACVPVLLISFGISLNGQRVLGAGGNRREVVYASALKLVGMPIVAWLTATYAFGLGPAEVLIVVVLAALPTAQNVFNYSQHFGVGETVARDTVFITTVGCIPVLFLATVLLG</sequence>
<organism evidence="9 10">
    <name type="scientific">Leucobacter albus</name>
    <dbReference type="NCBI Taxonomy" id="272210"/>
    <lineage>
        <taxon>Bacteria</taxon>
        <taxon>Bacillati</taxon>
        <taxon>Actinomycetota</taxon>
        <taxon>Actinomycetes</taxon>
        <taxon>Micrococcales</taxon>
        <taxon>Microbacteriaceae</taxon>
        <taxon>Leucobacter</taxon>
    </lineage>
</organism>
<comment type="subcellular location">
    <subcellularLocation>
        <location evidence="1">Cell membrane</location>
        <topology evidence="1">Multi-pass membrane protein</topology>
    </subcellularLocation>
</comment>
<evidence type="ECO:0000256" key="2">
    <source>
        <dbReference type="ARBA" id="ARBA00010145"/>
    </source>
</evidence>
<gene>
    <name evidence="9" type="ORF">ACFQ3U_04320</name>
</gene>
<dbReference type="Gene3D" id="1.20.1530.20">
    <property type="match status" value="1"/>
</dbReference>
<keyword evidence="5 8" id="KW-0812">Transmembrane</keyword>
<dbReference type="EMBL" id="JBHTLY010000002">
    <property type="protein sequence ID" value="MFD1201115.1"/>
    <property type="molecule type" value="Genomic_DNA"/>
</dbReference>
<name>A0ABW3TK97_9MICO</name>
<reference evidence="10" key="1">
    <citation type="journal article" date="2019" name="Int. J. Syst. Evol. Microbiol.">
        <title>The Global Catalogue of Microorganisms (GCM) 10K type strain sequencing project: providing services to taxonomists for standard genome sequencing and annotation.</title>
        <authorList>
            <consortium name="The Broad Institute Genomics Platform"/>
            <consortium name="The Broad Institute Genome Sequencing Center for Infectious Disease"/>
            <person name="Wu L."/>
            <person name="Ma J."/>
        </authorList>
    </citation>
    <scope>NUCLEOTIDE SEQUENCE [LARGE SCALE GENOMIC DNA]</scope>
    <source>
        <strain evidence="10">CCUG 50213</strain>
    </source>
</reference>
<evidence type="ECO:0000256" key="7">
    <source>
        <dbReference type="ARBA" id="ARBA00023136"/>
    </source>
</evidence>
<feature type="transmembrane region" description="Helical" evidence="8">
    <location>
        <begin position="6"/>
        <end position="23"/>
    </location>
</feature>
<comment type="caution">
    <text evidence="9">The sequence shown here is derived from an EMBL/GenBank/DDBJ whole genome shotgun (WGS) entry which is preliminary data.</text>
</comment>
<feature type="transmembrane region" description="Helical" evidence="8">
    <location>
        <begin position="254"/>
        <end position="273"/>
    </location>
</feature>
<evidence type="ECO:0000313" key="10">
    <source>
        <dbReference type="Proteomes" id="UP001597181"/>
    </source>
</evidence>
<evidence type="ECO:0000256" key="3">
    <source>
        <dbReference type="ARBA" id="ARBA00022448"/>
    </source>
</evidence>
<feature type="transmembrane region" description="Helical" evidence="8">
    <location>
        <begin position="35"/>
        <end position="54"/>
    </location>
</feature>
<feature type="transmembrane region" description="Helical" evidence="8">
    <location>
        <begin position="192"/>
        <end position="212"/>
    </location>
</feature>
<keyword evidence="6 8" id="KW-1133">Transmembrane helix</keyword>
<dbReference type="PANTHER" id="PTHR36838:SF3">
    <property type="entry name" value="TRANSPORTER AUXIN EFFLUX CARRIER EC FAMILY"/>
    <property type="match status" value="1"/>
</dbReference>
<feature type="transmembrane region" description="Helical" evidence="8">
    <location>
        <begin position="95"/>
        <end position="118"/>
    </location>
</feature>
<comment type="similarity">
    <text evidence="2">Belongs to the auxin efflux carrier (TC 2.A.69) family.</text>
</comment>
<feature type="transmembrane region" description="Helical" evidence="8">
    <location>
        <begin position="285"/>
        <end position="305"/>
    </location>
</feature>
<proteinExistence type="inferred from homology"/>
<dbReference type="Pfam" id="PF03547">
    <property type="entry name" value="Mem_trans"/>
    <property type="match status" value="2"/>
</dbReference>
<dbReference type="Proteomes" id="UP001597181">
    <property type="component" value="Unassembled WGS sequence"/>
</dbReference>
<dbReference type="RefSeq" id="WP_343957028.1">
    <property type="nucleotide sequence ID" value="NZ_BAAAKZ010000001.1"/>
</dbReference>
<evidence type="ECO:0000256" key="4">
    <source>
        <dbReference type="ARBA" id="ARBA00022475"/>
    </source>
</evidence>
<feature type="transmembrane region" description="Helical" evidence="8">
    <location>
        <begin position="124"/>
        <end position="144"/>
    </location>
</feature>
<feature type="transmembrane region" description="Helical" evidence="8">
    <location>
        <begin position="224"/>
        <end position="248"/>
    </location>
</feature>
<dbReference type="InterPro" id="IPR038770">
    <property type="entry name" value="Na+/solute_symporter_sf"/>
</dbReference>